<name>A0A2P2QXA8_RHIMU</name>
<evidence type="ECO:0000313" key="1">
    <source>
        <dbReference type="EMBL" id="MBX71524.1"/>
    </source>
</evidence>
<dbReference type="EMBL" id="GGEC01091040">
    <property type="protein sequence ID" value="MBX71524.1"/>
    <property type="molecule type" value="Transcribed_RNA"/>
</dbReference>
<reference evidence="1" key="1">
    <citation type="submission" date="2018-02" db="EMBL/GenBank/DDBJ databases">
        <title>Rhizophora mucronata_Transcriptome.</title>
        <authorList>
            <person name="Meera S.P."/>
            <person name="Sreeshan A."/>
            <person name="Augustine A."/>
        </authorList>
    </citation>
    <scope>NUCLEOTIDE SEQUENCE</scope>
    <source>
        <tissue evidence="1">Leaf</tissue>
    </source>
</reference>
<accession>A0A2P2QXA8</accession>
<dbReference type="PANTHER" id="PTHR36324">
    <property type="entry name" value="OS09G0460100 PROTEIN"/>
    <property type="match status" value="1"/>
</dbReference>
<dbReference type="AlphaFoldDB" id="A0A2P2QXA8"/>
<sequence>MMLKTTRRKMNSRLSGAVSPVALSALSKETFLSAMTNFFLCSSFNKFEFLDFQRGSIVTEFCRCEGWQFGLCRRPCDFLICPILLPNLGHGVREEE</sequence>
<proteinExistence type="predicted"/>
<dbReference type="PANTHER" id="PTHR36324:SF1">
    <property type="entry name" value="OS09G0460100 PROTEIN"/>
    <property type="match status" value="1"/>
</dbReference>
<organism evidence="1">
    <name type="scientific">Rhizophora mucronata</name>
    <name type="common">Asiatic mangrove</name>
    <dbReference type="NCBI Taxonomy" id="61149"/>
    <lineage>
        <taxon>Eukaryota</taxon>
        <taxon>Viridiplantae</taxon>
        <taxon>Streptophyta</taxon>
        <taxon>Embryophyta</taxon>
        <taxon>Tracheophyta</taxon>
        <taxon>Spermatophyta</taxon>
        <taxon>Magnoliopsida</taxon>
        <taxon>eudicotyledons</taxon>
        <taxon>Gunneridae</taxon>
        <taxon>Pentapetalae</taxon>
        <taxon>rosids</taxon>
        <taxon>fabids</taxon>
        <taxon>Malpighiales</taxon>
        <taxon>Rhizophoraceae</taxon>
        <taxon>Rhizophora</taxon>
    </lineage>
</organism>
<protein>
    <submittedName>
        <fullName evidence="1">Uncharacterized protein</fullName>
    </submittedName>
</protein>